<dbReference type="PANTHER" id="PTHR46913">
    <property type="entry name" value="RING-H2 FINGER PROTEIN ATL16"/>
    <property type="match status" value="1"/>
</dbReference>
<reference evidence="17" key="1">
    <citation type="submission" date="2018-02" db="EMBL/GenBank/DDBJ databases">
        <authorList>
            <person name="Cohen D.B."/>
            <person name="Kent A.D."/>
        </authorList>
    </citation>
    <scope>NUCLEOTIDE SEQUENCE</scope>
</reference>
<dbReference type="InterPro" id="IPR013083">
    <property type="entry name" value="Znf_RING/FYVE/PHD"/>
</dbReference>
<gene>
    <name evidence="17" type="ORF">FSB_LOCUS58113</name>
</gene>
<keyword evidence="8 14" id="KW-0863">Zinc-finger</keyword>
<feature type="transmembrane region" description="Helical" evidence="15">
    <location>
        <begin position="6"/>
        <end position="28"/>
    </location>
</feature>
<evidence type="ECO:0000256" key="9">
    <source>
        <dbReference type="ARBA" id="ARBA00022786"/>
    </source>
</evidence>
<dbReference type="Gene3D" id="3.30.40.10">
    <property type="entry name" value="Zinc/RING finger domain, C3HC4 (zinc finger)"/>
    <property type="match status" value="1"/>
</dbReference>
<dbReference type="GO" id="GO:0016020">
    <property type="term" value="C:membrane"/>
    <property type="evidence" value="ECO:0007669"/>
    <property type="project" value="UniProtKB-SubCell"/>
</dbReference>
<dbReference type="Pfam" id="PF13639">
    <property type="entry name" value="zf-RING_2"/>
    <property type="match status" value="1"/>
</dbReference>
<dbReference type="InterPro" id="IPR044600">
    <property type="entry name" value="ATL1/ATL16-like"/>
</dbReference>
<dbReference type="GO" id="GO:0016567">
    <property type="term" value="P:protein ubiquitination"/>
    <property type="evidence" value="ECO:0007669"/>
    <property type="project" value="UniProtKB-UniPathway"/>
</dbReference>
<dbReference type="UniPathway" id="UPA00143"/>
<feature type="domain" description="RING-type" evidence="16">
    <location>
        <begin position="79"/>
        <end position="121"/>
    </location>
</feature>
<comment type="similarity">
    <text evidence="13">Belongs to the RING-type zinc finger family. ATL subfamily.</text>
</comment>
<dbReference type="GO" id="GO:0061630">
    <property type="term" value="F:ubiquitin protein ligase activity"/>
    <property type="evidence" value="ECO:0007669"/>
    <property type="project" value="UniProtKB-EC"/>
</dbReference>
<dbReference type="EC" id="2.3.2.27" evidence="4"/>
<comment type="subcellular location">
    <subcellularLocation>
        <location evidence="2">Membrane</location>
        <topology evidence="2">Single-pass membrane protein</topology>
    </subcellularLocation>
</comment>
<keyword evidence="7" id="KW-0479">Metal-binding</keyword>
<dbReference type="SMART" id="SM00184">
    <property type="entry name" value="RING"/>
    <property type="match status" value="1"/>
</dbReference>
<evidence type="ECO:0000256" key="1">
    <source>
        <dbReference type="ARBA" id="ARBA00000900"/>
    </source>
</evidence>
<evidence type="ECO:0000256" key="6">
    <source>
        <dbReference type="ARBA" id="ARBA00022692"/>
    </source>
</evidence>
<evidence type="ECO:0000256" key="2">
    <source>
        <dbReference type="ARBA" id="ARBA00004167"/>
    </source>
</evidence>
<accession>A0A2N9J1M7</accession>
<comment type="pathway">
    <text evidence="3">Protein modification; protein ubiquitination.</text>
</comment>
<comment type="catalytic activity">
    <reaction evidence="1">
        <text>S-ubiquitinyl-[E2 ubiquitin-conjugating enzyme]-L-cysteine + [acceptor protein]-L-lysine = [E2 ubiquitin-conjugating enzyme]-L-cysteine + N(6)-ubiquitinyl-[acceptor protein]-L-lysine.</text>
        <dbReference type="EC" id="2.3.2.27"/>
    </reaction>
</comment>
<evidence type="ECO:0000256" key="14">
    <source>
        <dbReference type="PROSITE-ProRule" id="PRU00175"/>
    </source>
</evidence>
<evidence type="ECO:0000256" key="7">
    <source>
        <dbReference type="ARBA" id="ARBA00022723"/>
    </source>
</evidence>
<proteinExistence type="inferred from homology"/>
<evidence type="ECO:0000256" key="5">
    <source>
        <dbReference type="ARBA" id="ARBA00022679"/>
    </source>
</evidence>
<evidence type="ECO:0000256" key="8">
    <source>
        <dbReference type="ARBA" id="ARBA00022771"/>
    </source>
</evidence>
<name>A0A2N9J1M7_FAGSY</name>
<evidence type="ECO:0000256" key="3">
    <source>
        <dbReference type="ARBA" id="ARBA00004906"/>
    </source>
</evidence>
<evidence type="ECO:0000256" key="13">
    <source>
        <dbReference type="ARBA" id="ARBA00024209"/>
    </source>
</evidence>
<protein>
    <recommendedName>
        <fullName evidence="4">RING-type E3 ubiquitin transferase</fullName>
        <ecNumber evidence="4">2.3.2.27</ecNumber>
    </recommendedName>
</protein>
<dbReference type="GO" id="GO:0008270">
    <property type="term" value="F:zinc ion binding"/>
    <property type="evidence" value="ECO:0007669"/>
    <property type="project" value="UniProtKB-KW"/>
</dbReference>
<keyword evidence="9" id="KW-0833">Ubl conjugation pathway</keyword>
<evidence type="ECO:0000256" key="4">
    <source>
        <dbReference type="ARBA" id="ARBA00012483"/>
    </source>
</evidence>
<evidence type="ECO:0000256" key="11">
    <source>
        <dbReference type="ARBA" id="ARBA00022989"/>
    </source>
</evidence>
<evidence type="ECO:0000256" key="12">
    <source>
        <dbReference type="ARBA" id="ARBA00023136"/>
    </source>
</evidence>
<keyword evidence="11 15" id="KW-1133">Transmembrane helix</keyword>
<dbReference type="EMBL" id="OIVN01006306">
    <property type="protein sequence ID" value="SPD30231.1"/>
    <property type="molecule type" value="Genomic_DNA"/>
</dbReference>
<dbReference type="PROSITE" id="PS50089">
    <property type="entry name" value="ZF_RING_2"/>
    <property type="match status" value="1"/>
</dbReference>
<dbReference type="PANTHER" id="PTHR46913:SF1">
    <property type="entry name" value="RING-H2 FINGER PROTEIN ATL16"/>
    <property type="match status" value="1"/>
</dbReference>
<keyword evidence="12 15" id="KW-0472">Membrane</keyword>
<dbReference type="CDD" id="cd16461">
    <property type="entry name" value="RING-H2_EL5-like"/>
    <property type="match status" value="1"/>
</dbReference>
<dbReference type="SUPFAM" id="SSF57850">
    <property type="entry name" value="RING/U-box"/>
    <property type="match status" value="1"/>
</dbReference>
<evidence type="ECO:0000256" key="10">
    <source>
        <dbReference type="ARBA" id="ARBA00022833"/>
    </source>
</evidence>
<organism evidence="17">
    <name type="scientific">Fagus sylvatica</name>
    <name type="common">Beechnut</name>
    <dbReference type="NCBI Taxonomy" id="28930"/>
    <lineage>
        <taxon>Eukaryota</taxon>
        <taxon>Viridiplantae</taxon>
        <taxon>Streptophyta</taxon>
        <taxon>Embryophyta</taxon>
        <taxon>Tracheophyta</taxon>
        <taxon>Spermatophyta</taxon>
        <taxon>Magnoliopsida</taxon>
        <taxon>eudicotyledons</taxon>
        <taxon>Gunneridae</taxon>
        <taxon>Pentapetalae</taxon>
        <taxon>rosids</taxon>
        <taxon>fabids</taxon>
        <taxon>Fagales</taxon>
        <taxon>Fagaceae</taxon>
        <taxon>Fagus</taxon>
    </lineage>
</organism>
<evidence type="ECO:0000256" key="15">
    <source>
        <dbReference type="SAM" id="Phobius"/>
    </source>
</evidence>
<keyword evidence="10" id="KW-0862">Zinc</keyword>
<keyword evidence="6 15" id="KW-0812">Transmembrane</keyword>
<sequence>MYTIYYGIVVIGSMIIALVFYNLVMFVLRAYKHLLHPPTTIGPVKEKGFDSSRLNPLSVTTFKYKKGAENIEAASETECVVCLSSFEDDECVSRLPQCKHSFHTPCIDMWLYSHSDCPLCRTPIDRLSTQNGAKDSKENTQDVMVTISI</sequence>
<dbReference type="InterPro" id="IPR001841">
    <property type="entry name" value="Znf_RING"/>
</dbReference>
<keyword evidence="5" id="KW-0808">Transferase</keyword>
<dbReference type="AlphaFoldDB" id="A0A2N9J1M7"/>
<evidence type="ECO:0000259" key="16">
    <source>
        <dbReference type="PROSITE" id="PS50089"/>
    </source>
</evidence>
<evidence type="ECO:0000313" key="17">
    <source>
        <dbReference type="EMBL" id="SPD30231.1"/>
    </source>
</evidence>